<keyword evidence="4 8" id="KW-0566">Pantothenate biosynthesis</keyword>
<evidence type="ECO:0000256" key="7">
    <source>
        <dbReference type="ARBA" id="ARBA00048258"/>
    </source>
</evidence>
<evidence type="ECO:0000256" key="6">
    <source>
        <dbReference type="ARBA" id="ARBA00022840"/>
    </source>
</evidence>
<dbReference type="EMBL" id="LT629745">
    <property type="protein sequence ID" value="SDR84479.1"/>
    <property type="molecule type" value="Genomic_DNA"/>
</dbReference>
<dbReference type="InterPro" id="IPR014729">
    <property type="entry name" value="Rossmann-like_a/b/a_fold"/>
</dbReference>
<comment type="function">
    <text evidence="8">Catalyzes the condensation of pantoate with beta-alanine in an ATP-dependent reaction via a pantoyl-adenylate intermediate.</text>
</comment>
<feature type="binding site" evidence="8">
    <location>
        <begin position="149"/>
        <end position="152"/>
    </location>
    <ligand>
        <name>ATP</name>
        <dbReference type="ChEBI" id="CHEBI:30616"/>
    </ligand>
</feature>
<comment type="subunit">
    <text evidence="8">Homodimer.</text>
</comment>
<dbReference type="SUPFAM" id="SSF52374">
    <property type="entry name" value="Nucleotidylyl transferase"/>
    <property type="match status" value="1"/>
</dbReference>
<sequence>MQVFREKDPLIQAIQKIKSEGKSVGLVPTMGALHEGHLSLVSNALKESDQVVVSIFVNPTQFNNQEDLDKYPRNLEKDLELLKTKIGDIWIFTPTANELYGETILSENFDFEGLESVMEGKFRNGHFDGVGTVVKRLFQIITPDKAFFGEKDFQQLQIVRKLTEKTGLPIEIVGCPILREDSGLARSSRNERLSSQNREKAAFIYETLKDVKQLFGTESADYVNEWVENKFKDHPTLDLEYFEIADSNTLKKITKKEKGNNYRAFIAVYADEIRLIDNIALDN</sequence>
<dbReference type="AlphaFoldDB" id="A0A1H1MES2"/>
<keyword evidence="8" id="KW-0963">Cytoplasm</keyword>
<feature type="binding site" evidence="8">
    <location>
        <position position="61"/>
    </location>
    <ligand>
        <name>(R)-pantoate</name>
        <dbReference type="ChEBI" id="CHEBI:15980"/>
    </ligand>
</feature>
<evidence type="ECO:0000256" key="1">
    <source>
        <dbReference type="ARBA" id="ARBA00004990"/>
    </source>
</evidence>
<feature type="binding site" evidence="8">
    <location>
        <position position="178"/>
    </location>
    <ligand>
        <name>ATP</name>
        <dbReference type="ChEBI" id="CHEBI:30616"/>
    </ligand>
</feature>
<dbReference type="PANTHER" id="PTHR21299:SF1">
    <property type="entry name" value="PANTOATE--BETA-ALANINE LIGASE"/>
    <property type="match status" value="1"/>
</dbReference>
<accession>A0A1H1MES2</accession>
<dbReference type="STRING" id="1250231.SAMN04488552_1249"/>
<dbReference type="InterPro" id="IPR042176">
    <property type="entry name" value="Pantoate_ligase_C"/>
</dbReference>
<dbReference type="GO" id="GO:0005524">
    <property type="term" value="F:ATP binding"/>
    <property type="evidence" value="ECO:0007669"/>
    <property type="project" value="UniProtKB-KW"/>
</dbReference>
<dbReference type="NCBIfam" id="TIGR00018">
    <property type="entry name" value="panC"/>
    <property type="match status" value="1"/>
</dbReference>
<gene>
    <name evidence="8" type="primary">panC</name>
    <name evidence="9" type="ORF">SAMN04488552_1249</name>
</gene>
<evidence type="ECO:0000256" key="5">
    <source>
        <dbReference type="ARBA" id="ARBA00022741"/>
    </source>
</evidence>
<dbReference type="Gene3D" id="3.40.50.620">
    <property type="entry name" value="HUPs"/>
    <property type="match status" value="1"/>
</dbReference>
<dbReference type="HAMAP" id="MF_00158">
    <property type="entry name" value="PanC"/>
    <property type="match status" value="1"/>
</dbReference>
<dbReference type="GO" id="GO:0004592">
    <property type="term" value="F:pantoate-beta-alanine ligase activity"/>
    <property type="evidence" value="ECO:0007669"/>
    <property type="project" value="UniProtKB-UniRule"/>
</dbReference>
<dbReference type="Proteomes" id="UP000198858">
    <property type="component" value="Chromosome I"/>
</dbReference>
<comment type="similarity">
    <text evidence="2 8">Belongs to the pantothenate synthetase family.</text>
</comment>
<dbReference type="GO" id="GO:0005829">
    <property type="term" value="C:cytosol"/>
    <property type="evidence" value="ECO:0007669"/>
    <property type="project" value="TreeGrafter"/>
</dbReference>
<name>A0A1H1MES2_9FLAO</name>
<organism evidence="9 10">
    <name type="scientific">Christiangramia echinicola</name>
    <dbReference type="NCBI Taxonomy" id="279359"/>
    <lineage>
        <taxon>Bacteria</taxon>
        <taxon>Pseudomonadati</taxon>
        <taxon>Bacteroidota</taxon>
        <taxon>Flavobacteriia</taxon>
        <taxon>Flavobacteriales</taxon>
        <taxon>Flavobacteriaceae</taxon>
        <taxon>Christiangramia</taxon>
    </lineage>
</organism>
<keyword evidence="10" id="KW-1185">Reference proteome</keyword>
<feature type="binding site" evidence="8">
    <location>
        <begin position="30"/>
        <end position="37"/>
    </location>
    <ligand>
        <name>ATP</name>
        <dbReference type="ChEBI" id="CHEBI:30616"/>
    </ligand>
</feature>
<keyword evidence="6 8" id="KW-0067">ATP-binding</keyword>
<feature type="binding site" evidence="8">
    <location>
        <begin position="186"/>
        <end position="189"/>
    </location>
    <ligand>
        <name>ATP</name>
        <dbReference type="ChEBI" id="CHEBI:30616"/>
    </ligand>
</feature>
<protein>
    <recommendedName>
        <fullName evidence="8">Pantothenate synthetase</fullName>
        <shortName evidence="8">PS</shortName>
        <ecNumber evidence="8">6.3.2.1</ecNumber>
    </recommendedName>
    <alternativeName>
        <fullName evidence="8">Pantoate--beta-alanine ligase</fullName>
    </alternativeName>
    <alternativeName>
        <fullName evidence="8">Pantoate-activating enzyme</fullName>
    </alternativeName>
</protein>
<comment type="pathway">
    <text evidence="1 8">Cofactor biosynthesis; (R)-pantothenate biosynthesis; (R)-pantothenate from (R)-pantoate and beta-alanine: step 1/1.</text>
</comment>
<dbReference type="RefSeq" id="WP_089661716.1">
    <property type="nucleotide sequence ID" value="NZ_LT629745.1"/>
</dbReference>
<dbReference type="PANTHER" id="PTHR21299">
    <property type="entry name" value="CYTIDYLATE KINASE/PANTOATE-BETA-ALANINE LIGASE"/>
    <property type="match status" value="1"/>
</dbReference>
<dbReference type="EC" id="6.3.2.1" evidence="8"/>
<dbReference type="InterPro" id="IPR004821">
    <property type="entry name" value="Cyt_trans-like"/>
</dbReference>
<feature type="binding site" evidence="8">
    <location>
        <position position="155"/>
    </location>
    <ligand>
        <name>(R)-pantoate</name>
        <dbReference type="ChEBI" id="CHEBI:15980"/>
    </ligand>
</feature>
<proteinExistence type="inferred from homology"/>
<evidence type="ECO:0000313" key="9">
    <source>
        <dbReference type="EMBL" id="SDR84479.1"/>
    </source>
</evidence>
<evidence type="ECO:0000256" key="8">
    <source>
        <dbReference type="HAMAP-Rule" id="MF_00158"/>
    </source>
</evidence>
<dbReference type="NCBIfam" id="TIGR00125">
    <property type="entry name" value="cyt_tran_rel"/>
    <property type="match status" value="1"/>
</dbReference>
<keyword evidence="5 8" id="KW-0547">Nucleotide-binding</keyword>
<reference evidence="9 10" key="1">
    <citation type="submission" date="2016-10" db="EMBL/GenBank/DDBJ databases">
        <authorList>
            <person name="Varghese N."/>
            <person name="Submissions S."/>
        </authorList>
    </citation>
    <scope>NUCLEOTIDE SEQUENCE [LARGE SCALE GENOMIC DNA]</scope>
    <source>
        <strain evidence="9 10">Mar_2010_102</strain>
    </source>
</reference>
<comment type="subcellular location">
    <subcellularLocation>
        <location evidence="8">Cytoplasm</location>
    </subcellularLocation>
</comment>
<dbReference type="CDD" id="cd00560">
    <property type="entry name" value="PanC"/>
    <property type="match status" value="1"/>
</dbReference>
<dbReference type="GO" id="GO:0015940">
    <property type="term" value="P:pantothenate biosynthetic process"/>
    <property type="evidence" value="ECO:0007669"/>
    <property type="project" value="UniProtKB-UniRule"/>
</dbReference>
<comment type="catalytic activity">
    <reaction evidence="7 8">
        <text>(R)-pantoate + beta-alanine + ATP = (R)-pantothenate + AMP + diphosphate + H(+)</text>
        <dbReference type="Rhea" id="RHEA:10912"/>
        <dbReference type="ChEBI" id="CHEBI:15378"/>
        <dbReference type="ChEBI" id="CHEBI:15980"/>
        <dbReference type="ChEBI" id="CHEBI:29032"/>
        <dbReference type="ChEBI" id="CHEBI:30616"/>
        <dbReference type="ChEBI" id="CHEBI:33019"/>
        <dbReference type="ChEBI" id="CHEBI:57966"/>
        <dbReference type="ChEBI" id="CHEBI:456215"/>
        <dbReference type="EC" id="6.3.2.1"/>
    </reaction>
</comment>
<evidence type="ECO:0000256" key="3">
    <source>
        <dbReference type="ARBA" id="ARBA00022598"/>
    </source>
</evidence>
<dbReference type="Pfam" id="PF02569">
    <property type="entry name" value="Pantoate_ligase"/>
    <property type="match status" value="1"/>
</dbReference>
<comment type="miscellaneous">
    <text evidence="8">The reaction proceeds by a bi uni uni bi ping pong mechanism.</text>
</comment>
<feature type="binding site" evidence="8">
    <location>
        <position position="61"/>
    </location>
    <ligand>
        <name>beta-alanine</name>
        <dbReference type="ChEBI" id="CHEBI:57966"/>
    </ligand>
</feature>
<keyword evidence="3 8" id="KW-0436">Ligase</keyword>
<evidence type="ECO:0000256" key="4">
    <source>
        <dbReference type="ARBA" id="ARBA00022655"/>
    </source>
</evidence>
<dbReference type="UniPathway" id="UPA00028">
    <property type="reaction ID" value="UER00005"/>
</dbReference>
<feature type="active site" description="Proton donor" evidence="8">
    <location>
        <position position="37"/>
    </location>
</feature>
<dbReference type="InterPro" id="IPR003721">
    <property type="entry name" value="Pantoate_ligase"/>
</dbReference>
<evidence type="ECO:0000256" key="2">
    <source>
        <dbReference type="ARBA" id="ARBA00009256"/>
    </source>
</evidence>
<evidence type="ECO:0000313" key="10">
    <source>
        <dbReference type="Proteomes" id="UP000198858"/>
    </source>
</evidence>
<dbReference type="Gene3D" id="3.30.1300.10">
    <property type="entry name" value="Pantoate-beta-alanine ligase, C-terminal domain"/>
    <property type="match status" value="1"/>
</dbReference>